<dbReference type="FunCoup" id="E2BWF8">
    <property type="interactions" value="45"/>
</dbReference>
<keyword evidence="6 10" id="KW-1133">Transmembrane helix</keyword>
<accession>E2BWF8</accession>
<evidence type="ECO:0000256" key="8">
    <source>
        <dbReference type="ARBA" id="ARBA00023170"/>
    </source>
</evidence>
<evidence type="ECO:0000256" key="2">
    <source>
        <dbReference type="ARBA" id="ARBA00022475"/>
    </source>
</evidence>
<evidence type="ECO:0000313" key="11">
    <source>
        <dbReference type="EMBL" id="EFN79914.1"/>
    </source>
</evidence>
<dbReference type="InterPro" id="IPR004117">
    <property type="entry name" value="7tm6_olfct_rcpt"/>
</dbReference>
<dbReference type="Pfam" id="PF02949">
    <property type="entry name" value="7tm_6"/>
    <property type="match status" value="1"/>
</dbReference>
<dbReference type="OMA" id="AFWTISI"/>
<evidence type="ECO:0000256" key="1">
    <source>
        <dbReference type="ARBA" id="ARBA00004651"/>
    </source>
</evidence>
<keyword evidence="9 10" id="KW-0807">Transducer</keyword>
<dbReference type="AlphaFoldDB" id="E2BWF8"/>
<dbReference type="GO" id="GO:0005549">
    <property type="term" value="F:odorant binding"/>
    <property type="evidence" value="ECO:0007669"/>
    <property type="project" value="InterPro"/>
</dbReference>
<dbReference type="GO" id="GO:0004984">
    <property type="term" value="F:olfactory receptor activity"/>
    <property type="evidence" value="ECO:0007669"/>
    <property type="project" value="InterPro"/>
</dbReference>
<feature type="transmembrane region" description="Helical" evidence="10">
    <location>
        <begin position="292"/>
        <end position="312"/>
    </location>
</feature>
<evidence type="ECO:0000256" key="7">
    <source>
        <dbReference type="ARBA" id="ARBA00023136"/>
    </source>
</evidence>
<evidence type="ECO:0000256" key="4">
    <source>
        <dbReference type="ARBA" id="ARBA00022692"/>
    </source>
</evidence>
<feature type="transmembrane region" description="Helical" evidence="10">
    <location>
        <begin position="63"/>
        <end position="85"/>
    </location>
</feature>
<dbReference type="Proteomes" id="UP000008237">
    <property type="component" value="Unassembled WGS sequence"/>
</dbReference>
<proteinExistence type="inferred from homology"/>
<dbReference type="GO" id="GO:0007165">
    <property type="term" value="P:signal transduction"/>
    <property type="evidence" value="ECO:0007669"/>
    <property type="project" value="UniProtKB-KW"/>
</dbReference>
<evidence type="ECO:0000256" key="6">
    <source>
        <dbReference type="ARBA" id="ARBA00022989"/>
    </source>
</evidence>
<feature type="transmembrane region" description="Helical" evidence="10">
    <location>
        <begin position="29"/>
        <end position="51"/>
    </location>
</feature>
<keyword evidence="8 10" id="KW-0675">Receptor</keyword>
<gene>
    <name evidence="11" type="ORF">EAI_16196</name>
</gene>
<organism evidence="12">
    <name type="scientific">Harpegnathos saltator</name>
    <name type="common">Jerdon's jumping ant</name>
    <dbReference type="NCBI Taxonomy" id="610380"/>
    <lineage>
        <taxon>Eukaryota</taxon>
        <taxon>Metazoa</taxon>
        <taxon>Ecdysozoa</taxon>
        <taxon>Arthropoda</taxon>
        <taxon>Hexapoda</taxon>
        <taxon>Insecta</taxon>
        <taxon>Pterygota</taxon>
        <taxon>Neoptera</taxon>
        <taxon>Endopterygota</taxon>
        <taxon>Hymenoptera</taxon>
        <taxon>Apocrita</taxon>
        <taxon>Aculeata</taxon>
        <taxon>Formicoidea</taxon>
        <taxon>Formicidae</taxon>
        <taxon>Ponerinae</taxon>
        <taxon>Ponerini</taxon>
        <taxon>Harpegnathos</taxon>
    </lineage>
</organism>
<keyword evidence="3 10" id="KW-0716">Sensory transduction</keyword>
<comment type="similarity">
    <text evidence="10">Belongs to the insect chemoreceptor superfamily. Heteromeric odorant receptor channel (TC 1.A.69) family.</text>
</comment>
<keyword evidence="4 10" id="KW-0812">Transmembrane</keyword>
<protein>
    <recommendedName>
        <fullName evidence="10">Odorant receptor</fullName>
    </recommendedName>
</protein>
<keyword evidence="12" id="KW-1185">Reference proteome</keyword>
<keyword evidence="5 10" id="KW-0552">Olfaction</keyword>
<dbReference type="OrthoDB" id="6597368at2759"/>
<evidence type="ECO:0000256" key="5">
    <source>
        <dbReference type="ARBA" id="ARBA00022725"/>
    </source>
</evidence>
<evidence type="ECO:0000313" key="12">
    <source>
        <dbReference type="Proteomes" id="UP000008237"/>
    </source>
</evidence>
<dbReference type="EMBL" id="GL451131">
    <property type="protein sequence ID" value="EFN79914.1"/>
    <property type="molecule type" value="Genomic_DNA"/>
</dbReference>
<keyword evidence="2" id="KW-1003">Cell membrane</keyword>
<feature type="transmembrane region" description="Helical" evidence="10">
    <location>
        <begin position="266"/>
        <end position="286"/>
    </location>
</feature>
<feature type="transmembrane region" description="Helical" evidence="10">
    <location>
        <begin position="124"/>
        <end position="144"/>
    </location>
</feature>
<sequence>MELLSLNFFIYTMGGIWRPVEWTSGYAKVLYSVFSFCTIVPIYFLMLSQFMDLVLVVDNVDDFITNSLMFMTIVAVWCKATTALLRRDVIIDLMQTLSREPCKPQDADEAAIQMKFDEFIRSCSIMYSLLATSSVTGVTVRSVLNTMQGVLPYRAWLPYDSTLFLAFWITSIQQMPSLIFATIINAGTETLVFGLFLQTCAQLEILERRLHKLVIDRTAGKAAGGQRKWSSVAPPLREKGMISGYIHHHLRIYEYARTVNGVFNQILFVQFFGSILTLCTSVYYLSSHIMESAAATLVIYTICMFVQIYVYCWSGNEVILKSTNVGDAIYHTDWPLLTISEKKDLLMIMRRSAIPIKFTSSFLITLSLQSYSNVKYCHGKLGISILKTSYSAFNVLQQS</sequence>
<evidence type="ECO:0000256" key="10">
    <source>
        <dbReference type="RuleBase" id="RU351113"/>
    </source>
</evidence>
<keyword evidence="7 10" id="KW-0472">Membrane</keyword>
<evidence type="ECO:0000256" key="9">
    <source>
        <dbReference type="ARBA" id="ARBA00023224"/>
    </source>
</evidence>
<dbReference type="GO" id="GO:0005886">
    <property type="term" value="C:plasma membrane"/>
    <property type="evidence" value="ECO:0007669"/>
    <property type="project" value="UniProtKB-SubCell"/>
</dbReference>
<dbReference type="PANTHER" id="PTHR21137:SF35">
    <property type="entry name" value="ODORANT RECEPTOR 19A-RELATED"/>
    <property type="match status" value="1"/>
</dbReference>
<evidence type="ECO:0000256" key="3">
    <source>
        <dbReference type="ARBA" id="ARBA00022606"/>
    </source>
</evidence>
<comment type="caution">
    <text evidence="10">Lacks conserved residue(s) required for the propagation of feature annotation.</text>
</comment>
<name>E2BWF8_HARSA</name>
<dbReference type="PANTHER" id="PTHR21137">
    <property type="entry name" value="ODORANT RECEPTOR"/>
    <property type="match status" value="1"/>
</dbReference>
<reference evidence="11 12" key="1">
    <citation type="journal article" date="2010" name="Science">
        <title>Genomic comparison of the ants Camponotus floridanus and Harpegnathos saltator.</title>
        <authorList>
            <person name="Bonasio R."/>
            <person name="Zhang G."/>
            <person name="Ye C."/>
            <person name="Mutti N.S."/>
            <person name="Fang X."/>
            <person name="Qin N."/>
            <person name="Donahue G."/>
            <person name="Yang P."/>
            <person name="Li Q."/>
            <person name="Li C."/>
            <person name="Zhang P."/>
            <person name="Huang Z."/>
            <person name="Berger S.L."/>
            <person name="Reinberg D."/>
            <person name="Wang J."/>
            <person name="Liebig J."/>
        </authorList>
    </citation>
    <scope>NUCLEOTIDE SEQUENCE [LARGE SCALE GENOMIC DNA]</scope>
    <source>
        <strain evidence="11 12">R22 G/1</strain>
    </source>
</reference>
<comment type="subcellular location">
    <subcellularLocation>
        <location evidence="1 10">Cell membrane</location>
        <topology evidence="1 10">Multi-pass membrane protein</topology>
    </subcellularLocation>
</comment>
<feature type="transmembrane region" description="Helical" evidence="10">
    <location>
        <begin position="164"/>
        <end position="184"/>
    </location>
</feature>
<dbReference type="InParanoid" id="E2BWF8"/>